<feature type="transmembrane region" description="Helical" evidence="5">
    <location>
        <begin position="79"/>
        <end position="106"/>
    </location>
</feature>
<sequence>MLAKIFTTVKYTLVAVNFLFLITGIIILSVGSSVQSAYNGYHEFLSERFFSLPAFCIATGVIIFLISFAGFYGAFMENYYIIMAFVVSMLLMFIFQLSACIGGYVLRGNTVALVQKQLLSTMQLYDAKKNLPVTVLWDEVQRDFSCCGVVSPSDWLTPLDTNASQGVPVSCCSHVWGTINTFTCNTTDAFQSGCAEAFGNWVQKHVGAIGISGIVLVLMQKKSKKEESQRAMDRAMLGVSLRDRIKHMEIRRRTRVTDIAQRVLKLKWQWAGHIVRRKNGRWGPKVLEWQPRTGKRSVGRLPTRRTDDIKHVAGSRWIQAAQNRGIWNSLQKTYVQQWTADMKAMAVAGAVWLANITRQEREFP</sequence>
<evidence type="ECO:0000313" key="6">
    <source>
        <dbReference type="EMBL" id="CAH2217337.1"/>
    </source>
</evidence>
<keyword evidence="7" id="KW-1185">Reference proteome</keyword>
<dbReference type="Gene3D" id="1.10.1450.10">
    <property type="entry name" value="Tetraspanin"/>
    <property type="match status" value="1"/>
</dbReference>
<dbReference type="InterPro" id="IPR008952">
    <property type="entry name" value="Tetraspanin_EC2_sf"/>
</dbReference>
<dbReference type="AlphaFoldDB" id="A0A8S4QV74"/>
<evidence type="ECO:0000313" key="7">
    <source>
        <dbReference type="Proteomes" id="UP000838756"/>
    </source>
</evidence>
<dbReference type="PANTHER" id="PTHR19282:SF456">
    <property type="entry name" value="CD63 MOLECULE"/>
    <property type="match status" value="1"/>
</dbReference>
<accession>A0A8S4QV74</accession>
<dbReference type="Pfam" id="PF00335">
    <property type="entry name" value="Tetraspanin"/>
    <property type="match status" value="1"/>
</dbReference>
<comment type="subcellular location">
    <subcellularLocation>
        <location evidence="1">Membrane</location>
        <topology evidence="1">Multi-pass membrane protein</topology>
    </subcellularLocation>
</comment>
<dbReference type="OrthoDB" id="10033535at2759"/>
<feature type="transmembrane region" description="Helical" evidence="5">
    <location>
        <begin position="50"/>
        <end position="72"/>
    </location>
</feature>
<dbReference type="PRINTS" id="PR00259">
    <property type="entry name" value="TMFOUR"/>
</dbReference>
<dbReference type="PANTHER" id="PTHR19282">
    <property type="entry name" value="TETRASPANIN"/>
    <property type="match status" value="1"/>
</dbReference>
<evidence type="ECO:0000256" key="1">
    <source>
        <dbReference type="ARBA" id="ARBA00004141"/>
    </source>
</evidence>
<keyword evidence="3 5" id="KW-1133">Transmembrane helix</keyword>
<dbReference type="SUPFAM" id="SSF48652">
    <property type="entry name" value="Tetraspanin"/>
    <property type="match status" value="1"/>
</dbReference>
<dbReference type="InterPro" id="IPR018499">
    <property type="entry name" value="Tetraspanin/Peripherin"/>
</dbReference>
<dbReference type="CDD" id="cd03127">
    <property type="entry name" value="tetraspanin_LEL"/>
    <property type="match status" value="1"/>
</dbReference>
<name>A0A8S4QV74_9NEOP</name>
<protein>
    <submittedName>
        <fullName evidence="6">Jg5647 protein</fullName>
    </submittedName>
</protein>
<dbReference type="Proteomes" id="UP000838756">
    <property type="component" value="Unassembled WGS sequence"/>
</dbReference>
<feature type="transmembrane region" description="Helical" evidence="5">
    <location>
        <begin position="12"/>
        <end position="30"/>
    </location>
</feature>
<evidence type="ECO:0000256" key="4">
    <source>
        <dbReference type="ARBA" id="ARBA00023136"/>
    </source>
</evidence>
<dbReference type="GO" id="GO:0005886">
    <property type="term" value="C:plasma membrane"/>
    <property type="evidence" value="ECO:0007669"/>
    <property type="project" value="TreeGrafter"/>
</dbReference>
<organism evidence="6 7">
    <name type="scientific">Pararge aegeria aegeria</name>
    <dbReference type="NCBI Taxonomy" id="348720"/>
    <lineage>
        <taxon>Eukaryota</taxon>
        <taxon>Metazoa</taxon>
        <taxon>Ecdysozoa</taxon>
        <taxon>Arthropoda</taxon>
        <taxon>Hexapoda</taxon>
        <taxon>Insecta</taxon>
        <taxon>Pterygota</taxon>
        <taxon>Neoptera</taxon>
        <taxon>Endopterygota</taxon>
        <taxon>Lepidoptera</taxon>
        <taxon>Glossata</taxon>
        <taxon>Ditrysia</taxon>
        <taxon>Papilionoidea</taxon>
        <taxon>Nymphalidae</taxon>
        <taxon>Satyrinae</taxon>
        <taxon>Satyrini</taxon>
        <taxon>Parargina</taxon>
        <taxon>Pararge</taxon>
    </lineage>
</organism>
<gene>
    <name evidence="6" type="primary">jg5647</name>
    <name evidence="6" type="ORF">PAEG_LOCUS5251</name>
</gene>
<evidence type="ECO:0000256" key="3">
    <source>
        <dbReference type="ARBA" id="ARBA00022989"/>
    </source>
</evidence>
<keyword evidence="2 5" id="KW-0812">Transmembrane</keyword>
<evidence type="ECO:0000256" key="2">
    <source>
        <dbReference type="ARBA" id="ARBA00022692"/>
    </source>
</evidence>
<dbReference type="EMBL" id="CAKXAJ010017978">
    <property type="protein sequence ID" value="CAH2217337.1"/>
    <property type="molecule type" value="Genomic_DNA"/>
</dbReference>
<proteinExistence type="predicted"/>
<evidence type="ECO:0000256" key="5">
    <source>
        <dbReference type="SAM" id="Phobius"/>
    </source>
</evidence>
<reference evidence="6" key="1">
    <citation type="submission" date="2022-03" db="EMBL/GenBank/DDBJ databases">
        <authorList>
            <person name="Lindestad O."/>
        </authorList>
    </citation>
    <scope>NUCLEOTIDE SEQUENCE</scope>
</reference>
<comment type="caution">
    <text evidence="6">The sequence shown here is derived from an EMBL/GenBank/DDBJ whole genome shotgun (WGS) entry which is preliminary data.</text>
</comment>
<keyword evidence="4 5" id="KW-0472">Membrane</keyword>